<dbReference type="PANTHER" id="PTHR21496:SF23">
    <property type="entry name" value="3-PHENYLPROPIONATE_CINNAMIC ACID DIOXYGENASE FERREDOXIN SUBUNIT"/>
    <property type="match status" value="1"/>
</dbReference>
<dbReference type="PROSITE" id="PS51296">
    <property type="entry name" value="RIESKE"/>
    <property type="match status" value="1"/>
</dbReference>
<dbReference type="InterPro" id="IPR036922">
    <property type="entry name" value="Rieske_2Fe-2S_sf"/>
</dbReference>
<evidence type="ECO:0000256" key="4">
    <source>
        <dbReference type="ARBA" id="ARBA00023014"/>
    </source>
</evidence>
<feature type="domain" description="Rieske" evidence="5">
    <location>
        <begin position="2"/>
        <end position="97"/>
    </location>
</feature>
<accession>B5E955</accession>
<dbReference type="STRING" id="404380.Gbem_0161"/>
<keyword evidence="2" id="KW-0479">Metal-binding</keyword>
<dbReference type="InterPro" id="IPR017941">
    <property type="entry name" value="Rieske_2Fe-2S"/>
</dbReference>
<dbReference type="AlphaFoldDB" id="B5E955"/>
<proteinExistence type="predicted"/>
<dbReference type="GO" id="GO:0051537">
    <property type="term" value="F:2 iron, 2 sulfur cluster binding"/>
    <property type="evidence" value="ECO:0007669"/>
    <property type="project" value="UniProtKB-KW"/>
</dbReference>
<reference evidence="6 7" key="2">
    <citation type="journal article" date="2010" name="BMC Genomics">
        <title>The genome of Geobacter bemidjiensis, exemplar for the subsurface clade of Geobacter species that predominate in Fe(III)-reducing subsurface environments.</title>
        <authorList>
            <person name="Aklujkar M."/>
            <person name="Young N.D."/>
            <person name="Holmes D."/>
            <person name="Chavan M."/>
            <person name="Risso C."/>
            <person name="Kiss H.E."/>
            <person name="Han C.S."/>
            <person name="Land M.L."/>
            <person name="Lovley D.R."/>
        </authorList>
    </citation>
    <scope>NUCLEOTIDE SEQUENCE [LARGE SCALE GENOMIC DNA]</scope>
    <source>
        <strain evidence="7">ATCC BAA-1014 / DSM 16622 / JCM 12645 / Bem</strain>
    </source>
</reference>
<protein>
    <submittedName>
        <fullName evidence="6">Ferredoxin, Rieske superfamily</fullName>
    </submittedName>
</protein>
<evidence type="ECO:0000256" key="1">
    <source>
        <dbReference type="ARBA" id="ARBA00022714"/>
    </source>
</evidence>
<dbReference type="Proteomes" id="UP000008825">
    <property type="component" value="Chromosome"/>
</dbReference>
<evidence type="ECO:0000259" key="5">
    <source>
        <dbReference type="PROSITE" id="PS51296"/>
    </source>
</evidence>
<evidence type="ECO:0000256" key="2">
    <source>
        <dbReference type="ARBA" id="ARBA00022723"/>
    </source>
</evidence>
<dbReference type="PANTHER" id="PTHR21496">
    <property type="entry name" value="FERREDOXIN-RELATED"/>
    <property type="match status" value="1"/>
</dbReference>
<dbReference type="KEGG" id="gbm:Gbem_0161"/>
<keyword evidence="1" id="KW-0001">2Fe-2S</keyword>
<keyword evidence="7" id="KW-1185">Reference proteome</keyword>
<keyword evidence="3" id="KW-0408">Iron</keyword>
<evidence type="ECO:0000313" key="6">
    <source>
        <dbReference type="EMBL" id="ACH37192.1"/>
    </source>
</evidence>
<dbReference type="eggNOG" id="COG2146">
    <property type="taxonomic scope" value="Bacteria"/>
</dbReference>
<dbReference type="CDD" id="cd03467">
    <property type="entry name" value="Rieske"/>
    <property type="match status" value="1"/>
</dbReference>
<dbReference type="SUPFAM" id="SSF50022">
    <property type="entry name" value="ISP domain"/>
    <property type="match status" value="1"/>
</dbReference>
<name>B5E955_CITBB</name>
<dbReference type="EMBL" id="CP001124">
    <property type="protein sequence ID" value="ACH37192.1"/>
    <property type="molecule type" value="Genomic_DNA"/>
</dbReference>
<evidence type="ECO:0000313" key="7">
    <source>
        <dbReference type="Proteomes" id="UP000008825"/>
    </source>
</evidence>
<dbReference type="Gene3D" id="2.102.10.10">
    <property type="entry name" value="Rieske [2Fe-2S] iron-sulphur domain"/>
    <property type="match status" value="1"/>
</dbReference>
<dbReference type="GO" id="GO:0046872">
    <property type="term" value="F:metal ion binding"/>
    <property type="evidence" value="ECO:0007669"/>
    <property type="project" value="UniProtKB-KW"/>
</dbReference>
<dbReference type="Pfam" id="PF00355">
    <property type="entry name" value="Rieske"/>
    <property type="match status" value="1"/>
</dbReference>
<gene>
    <name evidence="6" type="ordered locus">Gbem_0161</name>
</gene>
<evidence type="ECO:0000256" key="3">
    <source>
        <dbReference type="ARBA" id="ARBA00023004"/>
    </source>
</evidence>
<keyword evidence="4" id="KW-0411">Iron-sulfur</keyword>
<dbReference type="HOGENOM" id="CLU_055690_5_3_7"/>
<sequence length="100" mass="10813">MVFAAKVSEVPEFGKKLVEAGGVQVLLVKTKGTVYACEAECPHQGAPLQGAFIKEAGRLSCPRHGYRFDLATGACADHQEYTLKVYPVEIRGDEVFVEVG</sequence>
<dbReference type="RefSeq" id="WP_012528600.1">
    <property type="nucleotide sequence ID" value="NC_011146.1"/>
</dbReference>
<dbReference type="OrthoDB" id="9800167at2"/>
<organism evidence="6 7">
    <name type="scientific">Citrifermentans bemidjiense (strain ATCC BAA-1014 / DSM 16622 / JCM 12645 / Bem)</name>
    <name type="common">Geobacter bemidjiensis</name>
    <dbReference type="NCBI Taxonomy" id="404380"/>
    <lineage>
        <taxon>Bacteria</taxon>
        <taxon>Pseudomonadati</taxon>
        <taxon>Thermodesulfobacteriota</taxon>
        <taxon>Desulfuromonadia</taxon>
        <taxon>Geobacterales</taxon>
        <taxon>Geobacteraceae</taxon>
        <taxon>Citrifermentans</taxon>
    </lineage>
</organism>
<reference evidence="6 7" key="1">
    <citation type="submission" date="2008-07" db="EMBL/GenBank/DDBJ databases">
        <title>Complete sequence of Geobacter bemidjiensis BEM.</title>
        <authorList>
            <consortium name="US DOE Joint Genome Institute"/>
            <person name="Lucas S."/>
            <person name="Copeland A."/>
            <person name="Lapidus A."/>
            <person name="Glavina del Rio T."/>
            <person name="Dalin E."/>
            <person name="Tice H."/>
            <person name="Bruce D."/>
            <person name="Goodwin L."/>
            <person name="Pitluck S."/>
            <person name="Kiss H."/>
            <person name="Brettin T."/>
            <person name="Detter J.C."/>
            <person name="Han C."/>
            <person name="Kuske C.R."/>
            <person name="Schmutz J."/>
            <person name="Larimer F."/>
            <person name="Land M."/>
            <person name="Hauser L."/>
            <person name="Kyrpides N."/>
            <person name="Lykidis A."/>
            <person name="Lovley D."/>
            <person name="Richardson P."/>
        </authorList>
    </citation>
    <scope>NUCLEOTIDE SEQUENCE [LARGE SCALE GENOMIC DNA]</scope>
    <source>
        <strain evidence="7">ATCC BAA-1014 / DSM 16622 / JCM 12645 / Bem</strain>
    </source>
</reference>